<reference evidence="5 6" key="1">
    <citation type="submission" date="2013-12" db="EMBL/GenBank/DDBJ databases">
        <title>Ecological redundancy of diverse viral populations within a natural community.</title>
        <authorList>
            <person name="Gregory A.C."/>
            <person name="LaButti K."/>
            <person name="Copeland A."/>
            <person name="Woyke T."/>
            <person name="Sullivan M.B."/>
        </authorList>
    </citation>
    <scope>NUCLEOTIDE SEQUENCE [LARGE SCALE GENOMIC DNA]</scope>
    <source>
        <strain evidence="4">Syn7803C2</strain>
        <strain evidence="2">Syn7803C85</strain>
        <strain evidence="3">Syn7803US33</strain>
    </source>
</reference>
<dbReference type="EMBL" id="KJ019156">
    <property type="protein sequence ID" value="AIX45106.1"/>
    <property type="molecule type" value="Genomic_DNA"/>
</dbReference>
<evidence type="ECO:0000313" key="5">
    <source>
        <dbReference type="Proteomes" id="UP000033005"/>
    </source>
</evidence>
<dbReference type="SUPFAM" id="SSF103511">
    <property type="entry name" value="Chlorophyll a-b binding protein"/>
    <property type="match status" value="1"/>
</dbReference>
<dbReference type="Proteomes" id="UP000185283">
    <property type="component" value="Segment"/>
</dbReference>
<protein>
    <submittedName>
        <fullName evidence="2">High light inducible protein</fullName>
    </submittedName>
</protein>
<dbReference type="OrthoDB" id="28421at10239"/>
<dbReference type="KEGG" id="vg:24172331"/>
<sequence>MKFGFTPEAEILNSRLAMLGFIIAVGTYATTGQIIPGVW</sequence>
<dbReference type="GeneID" id="24172331"/>
<keyword evidence="6" id="KW-1185">Reference proteome</keyword>
<dbReference type="EMBL" id="KJ019094">
    <property type="protein sequence ID" value="AIX29869.1"/>
    <property type="molecule type" value="Genomic_DNA"/>
</dbReference>
<gene>
    <name evidence="4" type="ORF">Syn7803C2_187</name>
    <name evidence="2" type="ORF">Syn7803C85_191</name>
    <name evidence="3" type="ORF">Syn7803US33_188</name>
</gene>
<dbReference type="RefSeq" id="YP_009134689.1">
    <property type="nucleotide sequence ID" value="NC_026928.1"/>
</dbReference>
<feature type="transmembrane region" description="Helical" evidence="1">
    <location>
        <begin position="12"/>
        <end position="35"/>
    </location>
</feature>
<evidence type="ECO:0000313" key="6">
    <source>
        <dbReference type="Proteomes" id="UP000185283"/>
    </source>
</evidence>
<proteinExistence type="predicted"/>
<name>A0A0E3F5B4_9CAUD</name>
<evidence type="ECO:0000313" key="3">
    <source>
        <dbReference type="EMBL" id="AIX29869.1"/>
    </source>
</evidence>
<keyword evidence="1" id="KW-0472">Membrane</keyword>
<evidence type="ECO:0000313" key="2">
    <source>
        <dbReference type="EMBL" id="AIX20654.1"/>
    </source>
</evidence>
<keyword evidence="1" id="KW-0812">Transmembrane</keyword>
<accession>A0A0E3F5B4</accession>
<dbReference type="Proteomes" id="UP000033005">
    <property type="component" value="Segment"/>
</dbReference>
<keyword evidence="1" id="KW-1133">Transmembrane helix</keyword>
<organism evidence="2 6">
    <name type="scientific">Synechococcus phage ACG-2014e</name>
    <dbReference type="NCBI Taxonomy" id="1493510"/>
    <lineage>
        <taxon>Viruses</taxon>
        <taxon>Duplodnaviria</taxon>
        <taxon>Heunggongvirae</taxon>
        <taxon>Uroviricota</taxon>
        <taxon>Caudoviricetes</taxon>
        <taxon>Pantevenvirales</taxon>
        <taxon>Kyanoviridae</taxon>
        <taxon>Chalconvirus</taxon>
        <taxon>Chalconvirus acg2014e</taxon>
    </lineage>
</organism>
<dbReference type="Proteomes" id="UP000185284">
    <property type="component" value="Segment"/>
</dbReference>
<dbReference type="EMBL" id="KJ019054">
    <property type="protein sequence ID" value="AIX20654.1"/>
    <property type="molecule type" value="Genomic_DNA"/>
</dbReference>
<evidence type="ECO:0000256" key="1">
    <source>
        <dbReference type="SAM" id="Phobius"/>
    </source>
</evidence>
<evidence type="ECO:0000313" key="4">
    <source>
        <dbReference type="EMBL" id="AIX45106.1"/>
    </source>
</evidence>